<dbReference type="PANTHER" id="PTHR10192">
    <property type="entry name" value="MOLYBDOPTERIN BIOSYNTHESIS PROTEIN"/>
    <property type="match status" value="1"/>
</dbReference>
<dbReference type="InterPro" id="IPR036135">
    <property type="entry name" value="MoeA_linker/N_sf"/>
</dbReference>
<evidence type="ECO:0000256" key="5">
    <source>
        <dbReference type="ARBA" id="ARBA00023150"/>
    </source>
</evidence>
<gene>
    <name evidence="9" type="ORF">GCM10023225_33020</name>
</gene>
<dbReference type="Proteomes" id="UP001501195">
    <property type="component" value="Unassembled WGS sequence"/>
</dbReference>
<evidence type="ECO:0000256" key="7">
    <source>
        <dbReference type="RuleBase" id="RU365090"/>
    </source>
</evidence>
<feature type="domain" description="MoaB/Mog" evidence="8">
    <location>
        <begin position="194"/>
        <end position="333"/>
    </location>
</feature>
<dbReference type="Pfam" id="PF03454">
    <property type="entry name" value="MoeA_C"/>
    <property type="match status" value="1"/>
</dbReference>
<dbReference type="InterPro" id="IPR005110">
    <property type="entry name" value="MoeA_linker/N"/>
</dbReference>
<dbReference type="NCBIfam" id="NF045515">
    <property type="entry name" value="Glp_gephyrin"/>
    <property type="match status" value="1"/>
</dbReference>
<dbReference type="RefSeq" id="WP_425560266.1">
    <property type="nucleotide sequence ID" value="NZ_BAABIL010000657.1"/>
</dbReference>
<evidence type="ECO:0000256" key="6">
    <source>
        <dbReference type="ARBA" id="ARBA00047317"/>
    </source>
</evidence>
<dbReference type="Gene3D" id="3.90.105.10">
    <property type="entry name" value="Molybdopterin biosynthesis moea protein, domain 2"/>
    <property type="match status" value="1"/>
</dbReference>
<dbReference type="PANTHER" id="PTHR10192:SF5">
    <property type="entry name" value="GEPHYRIN"/>
    <property type="match status" value="1"/>
</dbReference>
<organism evidence="9 10">
    <name type="scientific">Kineococcus glutinatus</name>
    <dbReference type="NCBI Taxonomy" id="1070872"/>
    <lineage>
        <taxon>Bacteria</taxon>
        <taxon>Bacillati</taxon>
        <taxon>Actinomycetota</taxon>
        <taxon>Actinomycetes</taxon>
        <taxon>Kineosporiales</taxon>
        <taxon>Kineosporiaceae</taxon>
        <taxon>Kineococcus</taxon>
    </lineage>
</organism>
<evidence type="ECO:0000259" key="8">
    <source>
        <dbReference type="SMART" id="SM00852"/>
    </source>
</evidence>
<dbReference type="InterPro" id="IPR036425">
    <property type="entry name" value="MoaB/Mog-like_dom_sf"/>
</dbReference>
<dbReference type="SUPFAM" id="SSF63882">
    <property type="entry name" value="MoeA N-terminal region -like"/>
    <property type="match status" value="1"/>
</dbReference>
<evidence type="ECO:0000256" key="2">
    <source>
        <dbReference type="ARBA" id="ARBA00005046"/>
    </source>
</evidence>
<dbReference type="InterPro" id="IPR038987">
    <property type="entry name" value="MoeA-like"/>
</dbReference>
<dbReference type="Gene3D" id="3.40.980.10">
    <property type="entry name" value="MoaB/Mog-like domain"/>
    <property type="match status" value="1"/>
</dbReference>
<comment type="caution">
    <text evidence="9">The sequence shown here is derived from an EMBL/GenBank/DDBJ whole genome shotgun (WGS) entry which is preliminary data.</text>
</comment>
<dbReference type="InterPro" id="IPR001453">
    <property type="entry name" value="MoaB/Mog_dom"/>
</dbReference>
<dbReference type="Pfam" id="PF00994">
    <property type="entry name" value="MoCF_biosynth"/>
    <property type="match status" value="1"/>
</dbReference>
<comment type="catalytic activity">
    <reaction evidence="6">
        <text>adenylyl-molybdopterin + molybdate = Mo-molybdopterin + AMP + H(+)</text>
        <dbReference type="Rhea" id="RHEA:35047"/>
        <dbReference type="ChEBI" id="CHEBI:15378"/>
        <dbReference type="ChEBI" id="CHEBI:36264"/>
        <dbReference type="ChEBI" id="CHEBI:62727"/>
        <dbReference type="ChEBI" id="CHEBI:71302"/>
        <dbReference type="ChEBI" id="CHEBI:456215"/>
        <dbReference type="EC" id="2.10.1.1"/>
    </reaction>
</comment>
<evidence type="ECO:0000313" key="10">
    <source>
        <dbReference type="Proteomes" id="UP001501195"/>
    </source>
</evidence>
<keyword evidence="10" id="KW-1185">Reference proteome</keyword>
<evidence type="ECO:0000256" key="1">
    <source>
        <dbReference type="ARBA" id="ARBA00002901"/>
    </source>
</evidence>
<evidence type="ECO:0000313" key="9">
    <source>
        <dbReference type="EMBL" id="GAA4659178.1"/>
    </source>
</evidence>
<dbReference type="Gene3D" id="2.40.340.10">
    <property type="entry name" value="MoeA, C-terminal, domain IV"/>
    <property type="match status" value="1"/>
</dbReference>
<sequence>MTAPSPVRPAHGPAQLVAVDAHRRACLDLVRPLAPLETSLLEALGCVLAEDVVAPWPLPAFDNSAMDGYAVRLVDVAGATPQAPVRLPVVADLAAGSGEALRLTAGTAVRIMTGAPVPRGTGAVVPVEWTDGGVVGVEVRHAPTEGQHVRRAGEDVGAGVVVVEAGTRLEPRHVAVLAAVGRARVRIRPRPRVVVVSTGSEVVEPGAALAPGQLHDANGFALTAAALDVGAQAYRVGVVRDEAGELQRTLEDQLVRADVLVTSGGVSAGAYDVVREVLARTGTVTFRGVAMQPGMPQGAGTLGEGATPVFTLPGNPVSAFVSFEVFVRPALRRMLGEEGPDPQRPRVRAVATAGWRSPAGKEQYVRGRWWREADGLRVEPVSGPGSHLVTALARTTCLVVVPPHVTAVAAGDEVDCVLLGAGPA</sequence>
<keyword evidence="7" id="KW-0808">Transferase</keyword>
<proteinExistence type="inferred from homology"/>
<protein>
    <recommendedName>
        <fullName evidence="7">Molybdopterin molybdenumtransferase</fullName>
        <ecNumber evidence="7">2.10.1.1</ecNumber>
    </recommendedName>
</protein>
<keyword evidence="5 7" id="KW-0501">Molybdenum cofactor biosynthesis</keyword>
<dbReference type="InterPro" id="IPR036688">
    <property type="entry name" value="MoeA_C_domain_IV_sf"/>
</dbReference>
<dbReference type="EC" id="2.10.1.1" evidence="7"/>
<keyword evidence="7" id="KW-0460">Magnesium</keyword>
<evidence type="ECO:0000256" key="4">
    <source>
        <dbReference type="ARBA" id="ARBA00022505"/>
    </source>
</evidence>
<comment type="similarity">
    <text evidence="3 7">Belongs to the MoeA family.</text>
</comment>
<evidence type="ECO:0000256" key="3">
    <source>
        <dbReference type="ARBA" id="ARBA00010763"/>
    </source>
</evidence>
<dbReference type="Gene3D" id="2.170.190.11">
    <property type="entry name" value="Molybdopterin biosynthesis moea protein, domain 3"/>
    <property type="match status" value="1"/>
</dbReference>
<reference evidence="10" key="1">
    <citation type="journal article" date="2019" name="Int. J. Syst. Evol. Microbiol.">
        <title>The Global Catalogue of Microorganisms (GCM) 10K type strain sequencing project: providing services to taxonomists for standard genome sequencing and annotation.</title>
        <authorList>
            <consortium name="The Broad Institute Genomics Platform"/>
            <consortium name="The Broad Institute Genome Sequencing Center for Infectious Disease"/>
            <person name="Wu L."/>
            <person name="Ma J."/>
        </authorList>
    </citation>
    <scope>NUCLEOTIDE SEQUENCE [LARGE SCALE GENOMIC DNA]</scope>
    <source>
        <strain evidence="10">JCM 18126</strain>
    </source>
</reference>
<comment type="function">
    <text evidence="1 7">Catalyzes the insertion of molybdate into adenylated molybdopterin with the concomitant release of AMP.</text>
</comment>
<comment type="cofactor">
    <cofactor evidence="7">
        <name>Mg(2+)</name>
        <dbReference type="ChEBI" id="CHEBI:18420"/>
    </cofactor>
</comment>
<dbReference type="EMBL" id="BAABIL010000657">
    <property type="protein sequence ID" value="GAA4659178.1"/>
    <property type="molecule type" value="Genomic_DNA"/>
</dbReference>
<dbReference type="SUPFAM" id="SSF63867">
    <property type="entry name" value="MoeA C-terminal domain-like"/>
    <property type="match status" value="1"/>
</dbReference>
<dbReference type="SUPFAM" id="SSF53218">
    <property type="entry name" value="Molybdenum cofactor biosynthesis proteins"/>
    <property type="match status" value="1"/>
</dbReference>
<dbReference type="InterPro" id="IPR005111">
    <property type="entry name" value="MoeA_C_domain_IV"/>
</dbReference>
<comment type="pathway">
    <text evidence="2 7">Cofactor biosynthesis; molybdopterin biosynthesis.</text>
</comment>
<dbReference type="SMART" id="SM00852">
    <property type="entry name" value="MoCF_biosynth"/>
    <property type="match status" value="1"/>
</dbReference>
<dbReference type="NCBIfam" id="TIGR00177">
    <property type="entry name" value="molyb_syn"/>
    <property type="match status" value="1"/>
</dbReference>
<keyword evidence="7" id="KW-0479">Metal-binding</keyword>
<keyword evidence="4 7" id="KW-0500">Molybdenum</keyword>
<dbReference type="CDD" id="cd00887">
    <property type="entry name" value="MoeA"/>
    <property type="match status" value="1"/>
</dbReference>
<name>A0ABP8VD66_9ACTN</name>
<accession>A0ABP8VD66</accession>
<dbReference type="Pfam" id="PF03453">
    <property type="entry name" value="MoeA_N"/>
    <property type="match status" value="1"/>
</dbReference>